<gene>
    <name evidence="2" type="ORF">M422DRAFT_258499</name>
</gene>
<dbReference type="Proteomes" id="UP000054279">
    <property type="component" value="Unassembled WGS sequence"/>
</dbReference>
<name>A0A0C9VBF8_SPHS4</name>
<sequence length="132" mass="14566">MIEAEYNLNLNAIRGKEGNQVGQNTDKQIWMNTRQTRLNQLPDTSGSEALVFTPAGSLVETINDSEWKNRKGKKGQTKAVQGEAQSGVESNINERLSDREDDGNVGNLSGESIAEADKIMPRYDTAQPQNQD</sequence>
<accession>A0A0C9VBF8</accession>
<evidence type="ECO:0000313" key="3">
    <source>
        <dbReference type="Proteomes" id="UP000054279"/>
    </source>
</evidence>
<protein>
    <submittedName>
        <fullName evidence="2">Uncharacterized protein</fullName>
    </submittedName>
</protein>
<organism evidence="2 3">
    <name type="scientific">Sphaerobolus stellatus (strain SS14)</name>
    <dbReference type="NCBI Taxonomy" id="990650"/>
    <lineage>
        <taxon>Eukaryota</taxon>
        <taxon>Fungi</taxon>
        <taxon>Dikarya</taxon>
        <taxon>Basidiomycota</taxon>
        <taxon>Agaricomycotina</taxon>
        <taxon>Agaricomycetes</taxon>
        <taxon>Phallomycetidae</taxon>
        <taxon>Geastrales</taxon>
        <taxon>Sphaerobolaceae</taxon>
        <taxon>Sphaerobolus</taxon>
    </lineage>
</organism>
<evidence type="ECO:0000313" key="2">
    <source>
        <dbReference type="EMBL" id="KIJ38852.1"/>
    </source>
</evidence>
<dbReference type="HOGENOM" id="CLU_1918436_0_0_1"/>
<keyword evidence="3" id="KW-1185">Reference proteome</keyword>
<dbReference type="EMBL" id="KN837157">
    <property type="protein sequence ID" value="KIJ38852.1"/>
    <property type="molecule type" value="Genomic_DNA"/>
</dbReference>
<feature type="region of interest" description="Disordered" evidence="1">
    <location>
        <begin position="63"/>
        <end position="132"/>
    </location>
</feature>
<proteinExistence type="predicted"/>
<evidence type="ECO:0000256" key="1">
    <source>
        <dbReference type="SAM" id="MobiDB-lite"/>
    </source>
</evidence>
<reference evidence="2 3" key="1">
    <citation type="submission" date="2014-06" db="EMBL/GenBank/DDBJ databases">
        <title>Evolutionary Origins and Diversification of the Mycorrhizal Mutualists.</title>
        <authorList>
            <consortium name="DOE Joint Genome Institute"/>
            <consortium name="Mycorrhizal Genomics Consortium"/>
            <person name="Kohler A."/>
            <person name="Kuo A."/>
            <person name="Nagy L.G."/>
            <person name="Floudas D."/>
            <person name="Copeland A."/>
            <person name="Barry K.W."/>
            <person name="Cichocki N."/>
            <person name="Veneault-Fourrey C."/>
            <person name="LaButti K."/>
            <person name="Lindquist E.A."/>
            <person name="Lipzen A."/>
            <person name="Lundell T."/>
            <person name="Morin E."/>
            <person name="Murat C."/>
            <person name="Riley R."/>
            <person name="Ohm R."/>
            <person name="Sun H."/>
            <person name="Tunlid A."/>
            <person name="Henrissat B."/>
            <person name="Grigoriev I.V."/>
            <person name="Hibbett D.S."/>
            <person name="Martin F."/>
        </authorList>
    </citation>
    <scope>NUCLEOTIDE SEQUENCE [LARGE SCALE GENOMIC DNA]</scope>
    <source>
        <strain evidence="2 3">SS14</strain>
    </source>
</reference>
<dbReference type="AlphaFoldDB" id="A0A0C9VBF8"/>
<feature type="compositionally biased region" description="Polar residues" evidence="1">
    <location>
        <begin position="83"/>
        <end position="94"/>
    </location>
</feature>